<keyword evidence="1" id="KW-0812">Transmembrane</keyword>
<evidence type="ECO:0000256" key="1">
    <source>
        <dbReference type="SAM" id="Phobius"/>
    </source>
</evidence>
<reference evidence="2 3" key="1">
    <citation type="submission" date="2019-06" db="EMBL/GenBank/DDBJ databases">
        <authorList>
            <person name="Palmer J.M."/>
        </authorList>
    </citation>
    <scope>NUCLEOTIDE SEQUENCE [LARGE SCALE GENOMIC DNA]</scope>
    <source>
        <strain evidence="2 3">TWF102</strain>
    </source>
</reference>
<gene>
    <name evidence="2" type="ORF">TWF102_005371</name>
</gene>
<keyword evidence="1" id="KW-1133">Transmembrane helix</keyword>
<proteinExistence type="predicted"/>
<dbReference type="Proteomes" id="UP000475325">
    <property type="component" value="Unassembled WGS sequence"/>
</dbReference>
<name>A0A7C8JBK0_ORBOL</name>
<accession>A0A7C8JBK0</accession>
<comment type="caution">
    <text evidence="2">The sequence shown here is derived from an EMBL/GenBank/DDBJ whole genome shotgun (WGS) entry which is preliminary data.</text>
</comment>
<evidence type="ECO:0000313" key="3">
    <source>
        <dbReference type="Proteomes" id="UP000475325"/>
    </source>
</evidence>
<sequence length="442" mass="49270">MLTDYWHIQCIHPKLETEEEKTDYVASVAIFARKVGGASNDPNTPSRLVPEEVECSSTMFDGQEKSAIKIRFRLEQPTGSLEKSVEYFCERVFGLQANSEILAKLGLITTHSLMGVFPLSSLFKYHWTKTFLRFLVHKDAPVLKDIGHAGFLIPWFKGVTLALTLLRNHNSPYNAETCNRTAAAAWAAFKDAADLEVKRPPQCQLANREKLTKKFIRELLNIFEILGEVSKQYGTQRDSGQGNESATDDEIRLFNANLDFLSCSFDLLTCEQKIFDAWKEEVFRHEWNRNVAAGVAVTGTVVVGACARVSLRSGIFLVPTFIAAVGIAYFVASQYSCGKASKEKRNAKKVHDYVGATRKAVLLLVQNSAGSSRRNSSDDTEDLPQEGNILLAEFDARAGPSDGVQTSATKLKAEVDSAMKTIQDRLEDMKQNEYLKNLFPDC</sequence>
<feature type="transmembrane region" description="Helical" evidence="1">
    <location>
        <begin position="314"/>
        <end position="332"/>
    </location>
</feature>
<keyword evidence="1" id="KW-0472">Membrane</keyword>
<dbReference type="AlphaFoldDB" id="A0A7C8JBK0"/>
<protein>
    <submittedName>
        <fullName evidence="2">Uncharacterized protein</fullName>
    </submittedName>
</protein>
<evidence type="ECO:0000313" key="2">
    <source>
        <dbReference type="EMBL" id="KAF3099952.1"/>
    </source>
</evidence>
<dbReference type="EMBL" id="WIQW01000027">
    <property type="protein sequence ID" value="KAF3099952.1"/>
    <property type="molecule type" value="Genomic_DNA"/>
</dbReference>
<organism evidence="2 3">
    <name type="scientific">Orbilia oligospora</name>
    <name type="common">Nematode-trapping fungus</name>
    <name type="synonym">Arthrobotrys oligospora</name>
    <dbReference type="NCBI Taxonomy" id="2813651"/>
    <lineage>
        <taxon>Eukaryota</taxon>
        <taxon>Fungi</taxon>
        <taxon>Dikarya</taxon>
        <taxon>Ascomycota</taxon>
        <taxon>Pezizomycotina</taxon>
        <taxon>Orbiliomycetes</taxon>
        <taxon>Orbiliales</taxon>
        <taxon>Orbiliaceae</taxon>
        <taxon>Orbilia</taxon>
    </lineage>
</organism>